<sequence length="53" mass="6395">MFGPIKKLRQALRPASQRDIETGYLNEARDAIDLEHRQREIDRGLFRRPQYRL</sequence>
<organism evidence="1 2">
    <name type="scientific">Methylobrevis albus</name>
    <dbReference type="NCBI Taxonomy" id="2793297"/>
    <lineage>
        <taxon>Bacteria</taxon>
        <taxon>Pseudomonadati</taxon>
        <taxon>Pseudomonadota</taxon>
        <taxon>Alphaproteobacteria</taxon>
        <taxon>Hyphomicrobiales</taxon>
        <taxon>Pleomorphomonadaceae</taxon>
        <taxon>Methylobrevis</taxon>
    </lineage>
</organism>
<evidence type="ECO:0000313" key="2">
    <source>
        <dbReference type="Proteomes" id="UP000631694"/>
    </source>
</evidence>
<dbReference type="Proteomes" id="UP000631694">
    <property type="component" value="Unassembled WGS sequence"/>
</dbReference>
<accession>A0A931I2Y4</accession>
<proteinExistence type="predicted"/>
<gene>
    <name evidence="1" type="ORF">I5731_10765</name>
</gene>
<reference evidence="1" key="1">
    <citation type="submission" date="2020-12" db="EMBL/GenBank/DDBJ databases">
        <title>Methylobrevis albus sp. nov., isolated from fresh water lack sediment.</title>
        <authorList>
            <person name="Zou Q."/>
        </authorList>
    </citation>
    <scope>NUCLEOTIDE SEQUENCE</scope>
    <source>
        <strain evidence="1">L22</strain>
    </source>
</reference>
<comment type="caution">
    <text evidence="1">The sequence shown here is derived from an EMBL/GenBank/DDBJ whole genome shotgun (WGS) entry which is preliminary data.</text>
</comment>
<dbReference type="RefSeq" id="WP_197311388.1">
    <property type="nucleotide sequence ID" value="NZ_JADZLT010000050.1"/>
</dbReference>
<evidence type="ECO:0000313" key="1">
    <source>
        <dbReference type="EMBL" id="MBH0238306.1"/>
    </source>
</evidence>
<dbReference type="EMBL" id="JADZLT010000050">
    <property type="protein sequence ID" value="MBH0238306.1"/>
    <property type="molecule type" value="Genomic_DNA"/>
</dbReference>
<name>A0A931I2Y4_9HYPH</name>
<dbReference type="AlphaFoldDB" id="A0A931I2Y4"/>
<protein>
    <submittedName>
        <fullName evidence="1">DUF3563 domain-containing protein</fullName>
    </submittedName>
</protein>
<keyword evidence="2" id="KW-1185">Reference proteome</keyword>